<keyword evidence="2" id="KW-1185">Reference proteome</keyword>
<reference evidence="1" key="1">
    <citation type="submission" date="2022-07" db="EMBL/GenBank/DDBJ databases">
        <title>Genome Sequence of Phlebia brevispora.</title>
        <authorList>
            <person name="Buettner E."/>
        </authorList>
    </citation>
    <scope>NUCLEOTIDE SEQUENCE</scope>
    <source>
        <strain evidence="1">MPL23</strain>
    </source>
</reference>
<dbReference type="Proteomes" id="UP001148662">
    <property type="component" value="Unassembled WGS sequence"/>
</dbReference>
<dbReference type="EMBL" id="JANHOG010001598">
    <property type="protein sequence ID" value="KAJ3534557.1"/>
    <property type="molecule type" value="Genomic_DNA"/>
</dbReference>
<evidence type="ECO:0000313" key="1">
    <source>
        <dbReference type="EMBL" id="KAJ3534557.1"/>
    </source>
</evidence>
<accession>A0ACC1S903</accession>
<comment type="caution">
    <text evidence="1">The sequence shown here is derived from an EMBL/GenBank/DDBJ whole genome shotgun (WGS) entry which is preliminary data.</text>
</comment>
<organism evidence="1 2">
    <name type="scientific">Phlebia brevispora</name>
    <dbReference type="NCBI Taxonomy" id="194682"/>
    <lineage>
        <taxon>Eukaryota</taxon>
        <taxon>Fungi</taxon>
        <taxon>Dikarya</taxon>
        <taxon>Basidiomycota</taxon>
        <taxon>Agaricomycotina</taxon>
        <taxon>Agaricomycetes</taxon>
        <taxon>Polyporales</taxon>
        <taxon>Meruliaceae</taxon>
        <taxon>Phlebia</taxon>
    </lineage>
</organism>
<gene>
    <name evidence="1" type="ORF">NM688_g7117</name>
</gene>
<evidence type="ECO:0000313" key="2">
    <source>
        <dbReference type="Proteomes" id="UP001148662"/>
    </source>
</evidence>
<name>A0ACC1S903_9APHY</name>
<protein>
    <submittedName>
        <fullName evidence="1">Uncharacterized protein</fullName>
    </submittedName>
</protein>
<sequence length="71" mass="7604">MAHSTSSRHDSPDDDDDDLPPGDHYHSHSRHLPQTRSKPQSDPVELAAAPAPCSDPPPAATEDPNEAPPPH</sequence>
<proteinExistence type="predicted"/>